<dbReference type="Proteomes" id="UP000326678">
    <property type="component" value="Chromosome Gxm2"/>
</dbReference>
<organism evidence="3 4">
    <name type="scientific">Nostoc sphaeroides CCNUC1</name>
    <dbReference type="NCBI Taxonomy" id="2653204"/>
    <lineage>
        <taxon>Bacteria</taxon>
        <taxon>Bacillati</taxon>
        <taxon>Cyanobacteriota</taxon>
        <taxon>Cyanophyceae</taxon>
        <taxon>Nostocales</taxon>
        <taxon>Nostocaceae</taxon>
        <taxon>Nostoc</taxon>
    </lineage>
</organism>
<evidence type="ECO:0000313" key="3">
    <source>
        <dbReference type="EMBL" id="QFS49767.1"/>
    </source>
</evidence>
<evidence type="ECO:0000259" key="1">
    <source>
        <dbReference type="Pfam" id="PF12770"/>
    </source>
</evidence>
<dbReference type="InterPro" id="IPR024983">
    <property type="entry name" value="CHAT_dom"/>
</dbReference>
<dbReference type="Pfam" id="PF19954">
    <property type="entry name" value="EAD10"/>
    <property type="match status" value="1"/>
</dbReference>
<gene>
    <name evidence="3" type="ORF">GXM_07261</name>
</gene>
<evidence type="ECO:0000313" key="4">
    <source>
        <dbReference type="Proteomes" id="UP000326678"/>
    </source>
</evidence>
<name>A0A5P8WAD4_9NOSO</name>
<dbReference type="Pfam" id="PF12770">
    <property type="entry name" value="CHAT"/>
    <property type="match status" value="1"/>
</dbReference>
<evidence type="ECO:0000259" key="2">
    <source>
        <dbReference type="Pfam" id="PF19954"/>
    </source>
</evidence>
<dbReference type="RefSeq" id="WP_152591044.1">
    <property type="nucleotide sequence ID" value="NZ_CP045227.1"/>
</dbReference>
<dbReference type="KEGG" id="nsh:GXM_07261"/>
<protein>
    <submittedName>
        <fullName evidence="3">NACHT domain-containing protein</fullName>
    </submittedName>
</protein>
<sequence>MANPSNLNDIILRILNGNQTDADIEALRQWLNSGGSQNLQVGKYNINIGQGQDIHIGDRTYQGLDAQAIREVARAVIQGSNTADIREVVRSILKEEFQNLAQRENPQSSSRKTILVLASSPTNEARLRLDKQMREIDEGLRRSQQREKFTLQQRWAVRPDDLRRALLDFNPEIIHFCGHGSGDDGLVLQDDAGKAQLVPTEALANLFKRFARRGLECVVLNACYSEIQANAIAQHIDYVVGMNSKIGDDAAIKFAVGFYDELGAGWSYEDAYNGGCDAIALQGIPEENTPVFKNLKKKSN</sequence>
<accession>A0A5P8WAD4</accession>
<feature type="domain" description="Effector-associated" evidence="2">
    <location>
        <begin position="1"/>
        <end position="76"/>
    </location>
</feature>
<dbReference type="InterPro" id="IPR045429">
    <property type="entry name" value="EAD10"/>
</dbReference>
<dbReference type="AlphaFoldDB" id="A0A5P8WAD4"/>
<dbReference type="EMBL" id="CP045227">
    <property type="protein sequence ID" value="QFS49767.1"/>
    <property type="molecule type" value="Genomic_DNA"/>
</dbReference>
<keyword evidence="4" id="KW-1185">Reference proteome</keyword>
<proteinExistence type="predicted"/>
<feature type="domain" description="CHAT" evidence="1">
    <location>
        <begin position="98"/>
        <end position="270"/>
    </location>
</feature>
<reference evidence="3 4" key="1">
    <citation type="submission" date="2019-10" db="EMBL/GenBank/DDBJ databases">
        <title>Genomic and transcriptomic insights into the perfect genentic adaptation of a filamentous nitrogen-fixing cyanobacterium to rice fields.</title>
        <authorList>
            <person name="Chen Z."/>
        </authorList>
    </citation>
    <scope>NUCLEOTIDE SEQUENCE [LARGE SCALE GENOMIC DNA]</scope>
    <source>
        <strain evidence="3">CCNUC1</strain>
    </source>
</reference>